<evidence type="ECO:0000256" key="5">
    <source>
        <dbReference type="ARBA" id="ARBA00023136"/>
    </source>
</evidence>
<evidence type="ECO:0000256" key="6">
    <source>
        <dbReference type="RuleBase" id="RU004914"/>
    </source>
</evidence>
<evidence type="ECO:0000256" key="1">
    <source>
        <dbReference type="ARBA" id="ARBA00004141"/>
    </source>
</evidence>
<dbReference type="GO" id="GO:0015297">
    <property type="term" value="F:antiporter activity"/>
    <property type="evidence" value="ECO:0007669"/>
    <property type="project" value="InterPro"/>
</dbReference>
<reference evidence="8" key="2">
    <citation type="submission" date="2018-05" db="EMBL/GenBank/DDBJ databases">
        <title>OgluRS3 (Oryza glumaepatula Reference Sequence Version 3).</title>
        <authorList>
            <person name="Zhang J."/>
            <person name="Kudrna D."/>
            <person name="Lee S."/>
            <person name="Talag J."/>
            <person name="Welchert J."/>
            <person name="Wing R.A."/>
        </authorList>
    </citation>
    <scope>NUCLEOTIDE SEQUENCE [LARGE SCALE GENOMIC DNA]</scope>
</reference>
<dbReference type="Pfam" id="PF20235">
    <property type="entry name" value="PIR2-like_helical"/>
    <property type="match status" value="1"/>
</dbReference>
<feature type="transmembrane region" description="Helical" evidence="6">
    <location>
        <begin position="360"/>
        <end position="383"/>
    </location>
</feature>
<dbReference type="CDD" id="cd13132">
    <property type="entry name" value="MATE_eukaryotic"/>
    <property type="match status" value="1"/>
</dbReference>
<sequence length="672" mass="71754">MDEPTVEEPLLAVRRGGDGEDGAMASTAAEVKRLLRLAGPLMAGFVLRNSVQMVSVMFVGHLGELQLAGSSLAASLANVTGFSFLFGMSSALDTLCGQAYGAGQHRLLGVYAQRAMLVLAAAAVPIALVWASAGEILLLFGQDPAIAAEAGAYARWMIPSLAAYVPLACALRFLQAQGIVVPVMASSGVAAVAHAGMGSKGAALSGAVTYWTNLAVLALYVRLSGACDTTWTGFSIDAFRELRRFTELAVPSAMMVCLEWWSFEILVLLSGILPNPQLETSVLSICLSTSSLLFMVPRGIGSSLSTRVSNELGGGHPRAARMAARVTIAMTVLVCLVLVIAMIFLRNVWGNASSSEEEVVAYIASMLPVLAVSFFIDGINGALSGCGKQNIGAHVNLAAFYLVGIPTAVLLAFVLHLNGEGLWLGLVCGSISKVGMLLFITLRTDWGKEVRKPSPYKHFGYHGKRKGLQFKSSNSMKNSRNVGVVFSNEDVFNVIGAMCAATWKSERRTRQGPTPYAHRGDKSMLKRLIHGFYAAAIVRLPVDEMPALLPAILDSNLYFGPLDPISNIVTNVVSRLPPAANVMASAVAESPCGVLDQLLPLHAHPRGVALPARHRGGSCHRPPHRGRLLHAHIRRRLGHYQDHPPLHYGGPRATPTWTALPWPCLHHCRNSG</sequence>
<evidence type="ECO:0000313" key="8">
    <source>
        <dbReference type="EnsemblPlants" id="OGLUM10G06510.4"/>
    </source>
</evidence>
<dbReference type="Proteomes" id="UP000026961">
    <property type="component" value="Chromosome 10"/>
</dbReference>
<dbReference type="GO" id="GO:0016020">
    <property type="term" value="C:membrane"/>
    <property type="evidence" value="ECO:0007669"/>
    <property type="project" value="UniProtKB-SubCell"/>
</dbReference>
<comment type="similarity">
    <text evidence="2 6">Belongs to the multi antimicrobial extrusion (MATE) (TC 2.A.66.1) family.</text>
</comment>
<evidence type="ECO:0000256" key="3">
    <source>
        <dbReference type="ARBA" id="ARBA00022692"/>
    </source>
</evidence>
<keyword evidence="5 6" id="KW-0472">Membrane</keyword>
<accession>A0A0E0B995</accession>
<comment type="subcellular location">
    <subcellularLocation>
        <location evidence="1">Membrane</location>
        <topology evidence="1">Multi-pass membrane protein</topology>
    </subcellularLocation>
</comment>
<feature type="transmembrane region" description="Helical" evidence="6">
    <location>
        <begin position="153"/>
        <end position="174"/>
    </location>
</feature>
<name>A0A0E0B995_9ORYZ</name>
<feature type="domain" description="PIR2-like helical" evidence="7">
    <location>
        <begin position="529"/>
        <end position="573"/>
    </location>
</feature>
<dbReference type="Gramene" id="OGLUM10G06510.4">
    <property type="protein sequence ID" value="OGLUM10G06510.4"/>
    <property type="gene ID" value="OGLUM10G06510"/>
</dbReference>
<dbReference type="AlphaFoldDB" id="A0A0E0B995"/>
<dbReference type="Pfam" id="PF01554">
    <property type="entry name" value="MatE"/>
    <property type="match status" value="2"/>
</dbReference>
<dbReference type="EnsemblPlants" id="OGLUM10G06510.4">
    <property type="protein sequence ID" value="OGLUM10G06510.4"/>
    <property type="gene ID" value="OGLUM10G06510"/>
</dbReference>
<feature type="transmembrane region" description="Helical" evidence="6">
    <location>
        <begin position="322"/>
        <end position="345"/>
    </location>
</feature>
<organism evidence="8">
    <name type="scientific">Oryza glumipatula</name>
    <dbReference type="NCBI Taxonomy" id="40148"/>
    <lineage>
        <taxon>Eukaryota</taxon>
        <taxon>Viridiplantae</taxon>
        <taxon>Streptophyta</taxon>
        <taxon>Embryophyta</taxon>
        <taxon>Tracheophyta</taxon>
        <taxon>Spermatophyta</taxon>
        <taxon>Magnoliopsida</taxon>
        <taxon>Liliopsida</taxon>
        <taxon>Poales</taxon>
        <taxon>Poaceae</taxon>
        <taxon>BOP clade</taxon>
        <taxon>Oryzoideae</taxon>
        <taxon>Oryzeae</taxon>
        <taxon>Oryzinae</taxon>
        <taxon>Oryza</taxon>
    </lineage>
</organism>
<dbReference type="InterPro" id="IPR046527">
    <property type="entry name" value="PIR2-like_helical"/>
</dbReference>
<feature type="transmembrane region" description="Helical" evidence="6">
    <location>
        <begin position="421"/>
        <end position="442"/>
    </location>
</feature>
<evidence type="ECO:0000256" key="2">
    <source>
        <dbReference type="ARBA" id="ARBA00010199"/>
    </source>
</evidence>
<dbReference type="GO" id="GO:1990961">
    <property type="term" value="P:xenobiotic detoxification by transmembrane export across the plasma membrane"/>
    <property type="evidence" value="ECO:0007669"/>
    <property type="project" value="InterPro"/>
</dbReference>
<proteinExistence type="inferred from homology"/>
<reference evidence="8" key="1">
    <citation type="submission" date="2015-04" db="UniProtKB">
        <authorList>
            <consortium name="EnsemblPlants"/>
        </authorList>
    </citation>
    <scope>IDENTIFICATION</scope>
</reference>
<evidence type="ECO:0000313" key="9">
    <source>
        <dbReference type="Proteomes" id="UP000026961"/>
    </source>
</evidence>
<evidence type="ECO:0000256" key="4">
    <source>
        <dbReference type="ARBA" id="ARBA00022989"/>
    </source>
</evidence>
<comment type="caution">
    <text evidence="6">Lacks conserved residue(s) required for the propagation of feature annotation.</text>
</comment>
<dbReference type="InterPro" id="IPR045069">
    <property type="entry name" value="MATE_euk"/>
</dbReference>
<dbReference type="InterPro" id="IPR002528">
    <property type="entry name" value="MATE_fam"/>
</dbReference>
<keyword evidence="4 6" id="KW-1133">Transmembrane helix</keyword>
<evidence type="ECO:0000259" key="7">
    <source>
        <dbReference type="Pfam" id="PF20235"/>
    </source>
</evidence>
<dbReference type="GO" id="GO:0042910">
    <property type="term" value="F:xenobiotic transmembrane transporter activity"/>
    <property type="evidence" value="ECO:0007669"/>
    <property type="project" value="InterPro"/>
</dbReference>
<keyword evidence="9" id="KW-1185">Reference proteome</keyword>
<dbReference type="HOGENOM" id="CLU_012893_9_1_1"/>
<protein>
    <recommendedName>
        <fullName evidence="6">Protein DETOXIFICATION</fullName>
    </recommendedName>
    <alternativeName>
        <fullName evidence="6">Multidrug and toxic compound extrusion protein</fullName>
    </alternativeName>
</protein>
<dbReference type="PANTHER" id="PTHR11206">
    <property type="entry name" value="MULTIDRUG RESISTANCE PROTEIN"/>
    <property type="match status" value="1"/>
</dbReference>
<feature type="transmembrane region" description="Helical" evidence="6">
    <location>
        <begin position="115"/>
        <end position="133"/>
    </location>
</feature>
<keyword evidence="3 6" id="KW-0812">Transmembrane</keyword>
<dbReference type="NCBIfam" id="TIGR00797">
    <property type="entry name" value="matE"/>
    <property type="match status" value="1"/>
</dbReference>
<feature type="transmembrane region" description="Helical" evidence="6">
    <location>
        <begin position="395"/>
        <end position="415"/>
    </location>
</feature>